<dbReference type="Gene3D" id="3.40.50.150">
    <property type="entry name" value="Vaccinia Virus protein VP39"/>
    <property type="match status" value="1"/>
</dbReference>
<dbReference type="PANTHER" id="PTHR12176:SF76">
    <property type="entry name" value="S-ADENOSYL-L-METHIONINE-DEPENDENT METHYLTRANSFERASES SUPERFAMILY PROTEIN"/>
    <property type="match status" value="1"/>
</dbReference>
<dbReference type="SUPFAM" id="SSF53335">
    <property type="entry name" value="S-adenosyl-L-methionine-dependent methyltransferases"/>
    <property type="match status" value="1"/>
</dbReference>
<evidence type="ECO:0000313" key="4">
    <source>
        <dbReference type="EMBL" id="KAH7521311.1"/>
    </source>
</evidence>
<keyword evidence="2" id="KW-0489">Methyltransferase</keyword>
<accession>A0A978V1S8</accession>
<dbReference type="EMBL" id="JAEACU010000007">
    <property type="protein sequence ID" value="KAH7521311.1"/>
    <property type="molecule type" value="Genomic_DNA"/>
</dbReference>
<sequence length="350" mass="38430">MEQMIYQSLPSTSLGLSSVGGTVSVCSIHHRWPSVWPSVSLSSFSSSCFRKRNLKKAKPLAFTPHHHHHQQPQNQEDEDFQVLTATRSHYNDIVILDTPKSRVLLLDSSHNVHSILYKHQKWTGSYWDEFASLPAIVPQGPIAILGLGGGTAAHLMLELWPALQLEGWEIDQILIDKARVYFGLSDLEKHTQAGGVLNIHIGDAFSPSVNISGGYAGIIVDLFSGGKVLPQLEEVTTWSELYNLLMPNGRFMVNCGGTSGATDSIGNPDSSTNETCVQNSTIKALSKAFPGQTNWKKMAETNGENYLALTGPLPDLVSWSTMVPDPLCSSVLQWRPYESLTTNSTPPVHR</sequence>
<evidence type="ECO:0000256" key="1">
    <source>
        <dbReference type="ARBA" id="ARBA00008361"/>
    </source>
</evidence>
<protein>
    <submittedName>
        <fullName evidence="4">Uncharacterized protein</fullName>
    </submittedName>
</protein>
<comment type="caution">
    <text evidence="4">The sequence shown here is derived from an EMBL/GenBank/DDBJ whole genome shotgun (WGS) entry which is preliminary data.</text>
</comment>
<evidence type="ECO:0000313" key="5">
    <source>
        <dbReference type="Proteomes" id="UP000813462"/>
    </source>
</evidence>
<organism evidence="4 5">
    <name type="scientific">Ziziphus jujuba var. spinosa</name>
    <dbReference type="NCBI Taxonomy" id="714518"/>
    <lineage>
        <taxon>Eukaryota</taxon>
        <taxon>Viridiplantae</taxon>
        <taxon>Streptophyta</taxon>
        <taxon>Embryophyta</taxon>
        <taxon>Tracheophyta</taxon>
        <taxon>Spermatophyta</taxon>
        <taxon>Magnoliopsida</taxon>
        <taxon>eudicotyledons</taxon>
        <taxon>Gunneridae</taxon>
        <taxon>Pentapetalae</taxon>
        <taxon>rosids</taxon>
        <taxon>fabids</taxon>
        <taxon>Rosales</taxon>
        <taxon>Rhamnaceae</taxon>
        <taxon>Paliureae</taxon>
        <taxon>Ziziphus</taxon>
    </lineage>
</organism>
<dbReference type="FunFam" id="3.40.50.150:FF:000236">
    <property type="entry name" value="S-adenosyl-L-methionine-dependent methyltransferases superfamily protein"/>
    <property type="match status" value="1"/>
</dbReference>
<dbReference type="InterPro" id="IPR029063">
    <property type="entry name" value="SAM-dependent_MTases_sf"/>
</dbReference>
<name>A0A978V1S8_ZIZJJ</name>
<evidence type="ECO:0000256" key="3">
    <source>
        <dbReference type="ARBA" id="ARBA00022679"/>
    </source>
</evidence>
<comment type="similarity">
    <text evidence="1">Belongs to the methyltransferase superfamily.</text>
</comment>
<dbReference type="AlphaFoldDB" id="A0A978V1S8"/>
<dbReference type="GO" id="GO:0032259">
    <property type="term" value="P:methylation"/>
    <property type="evidence" value="ECO:0007669"/>
    <property type="project" value="UniProtKB-KW"/>
</dbReference>
<dbReference type="InterPro" id="IPR051419">
    <property type="entry name" value="Lys/N-term_MeTrsfase_sf"/>
</dbReference>
<evidence type="ECO:0000256" key="2">
    <source>
        <dbReference type="ARBA" id="ARBA00022603"/>
    </source>
</evidence>
<proteinExistence type="inferred from homology"/>
<keyword evidence="3" id="KW-0808">Transferase</keyword>
<dbReference type="PANTHER" id="PTHR12176">
    <property type="entry name" value="SAM-DEPENDENT METHYLTRANSFERASE SUPERFAMILY PROTEIN"/>
    <property type="match status" value="1"/>
</dbReference>
<reference evidence="4" key="1">
    <citation type="journal article" date="2021" name="Front. Plant Sci.">
        <title>Chromosome-Scale Genome Assembly for Chinese Sour Jujube and Insights Into Its Genome Evolution and Domestication Signature.</title>
        <authorList>
            <person name="Shen L.-Y."/>
            <person name="Luo H."/>
            <person name="Wang X.-L."/>
            <person name="Wang X.-M."/>
            <person name="Qiu X.-J."/>
            <person name="Liu H."/>
            <person name="Zhou S.-S."/>
            <person name="Jia K.-H."/>
            <person name="Nie S."/>
            <person name="Bao Y.-T."/>
            <person name="Zhang R.-G."/>
            <person name="Yun Q.-Z."/>
            <person name="Chai Y.-H."/>
            <person name="Lu J.-Y."/>
            <person name="Li Y."/>
            <person name="Zhao S.-W."/>
            <person name="Mao J.-F."/>
            <person name="Jia S.-G."/>
            <person name="Mao Y.-M."/>
        </authorList>
    </citation>
    <scope>NUCLEOTIDE SEQUENCE</scope>
    <source>
        <strain evidence="4">AT0</strain>
        <tissue evidence="4">Leaf</tissue>
    </source>
</reference>
<dbReference type="GO" id="GO:0008168">
    <property type="term" value="F:methyltransferase activity"/>
    <property type="evidence" value="ECO:0007669"/>
    <property type="project" value="UniProtKB-KW"/>
</dbReference>
<dbReference type="Proteomes" id="UP000813462">
    <property type="component" value="Unassembled WGS sequence"/>
</dbReference>
<gene>
    <name evidence="4" type="ORF">FEM48_Zijuj07G0019600</name>
</gene>